<dbReference type="EMBL" id="CP000852">
    <property type="protein sequence ID" value="ABW01594.1"/>
    <property type="molecule type" value="Genomic_DNA"/>
</dbReference>
<dbReference type="AlphaFoldDB" id="A8MCT8"/>
<feature type="transmembrane region" description="Helical" evidence="1">
    <location>
        <begin position="6"/>
        <end position="27"/>
    </location>
</feature>
<evidence type="ECO:0000256" key="1">
    <source>
        <dbReference type="SAM" id="Phobius"/>
    </source>
</evidence>
<dbReference type="HOGENOM" id="CLU_1307769_0_0_2"/>
<dbReference type="KEGG" id="cma:Cmaq_0758"/>
<keyword evidence="3" id="KW-1185">Reference proteome</keyword>
<proteinExistence type="predicted"/>
<protein>
    <submittedName>
        <fullName evidence="2">Uncharacterized protein</fullName>
    </submittedName>
</protein>
<gene>
    <name evidence="2" type="ordered locus">Cmaq_0758</name>
</gene>
<keyword evidence="1" id="KW-0472">Membrane</keyword>
<dbReference type="GeneID" id="5708968"/>
<accession>A8MCT8</accession>
<reference evidence="2 3" key="1">
    <citation type="submission" date="2007-10" db="EMBL/GenBank/DDBJ databases">
        <title>Complete sequence of Caldivirga maquilingensis IC-167.</title>
        <authorList>
            <consortium name="US DOE Joint Genome Institute"/>
            <person name="Copeland A."/>
            <person name="Lucas S."/>
            <person name="Lapidus A."/>
            <person name="Barry K."/>
            <person name="Glavina del Rio T."/>
            <person name="Dalin E."/>
            <person name="Tice H."/>
            <person name="Pitluck S."/>
            <person name="Saunders E."/>
            <person name="Brettin T."/>
            <person name="Bruce D."/>
            <person name="Detter J.C."/>
            <person name="Han C."/>
            <person name="Schmutz J."/>
            <person name="Larimer F."/>
            <person name="Land M."/>
            <person name="Hauser L."/>
            <person name="Kyrpides N."/>
            <person name="Ivanova N."/>
            <person name="Biddle J.F."/>
            <person name="Zhang Z."/>
            <person name="Fitz-Gibbon S.T."/>
            <person name="Lowe T.M."/>
            <person name="Saltikov C."/>
            <person name="House C.H."/>
            <person name="Richardson P."/>
        </authorList>
    </citation>
    <scope>NUCLEOTIDE SEQUENCE [LARGE SCALE GENOMIC DNA]</scope>
    <source>
        <strain evidence="3">ATCC 700844 / DSM 13496 / JCM 10307 / IC-167</strain>
    </source>
</reference>
<organism evidence="2 3">
    <name type="scientific">Caldivirga maquilingensis (strain ATCC 700844 / DSM 13496 / JCM 10307 / IC-167)</name>
    <dbReference type="NCBI Taxonomy" id="397948"/>
    <lineage>
        <taxon>Archaea</taxon>
        <taxon>Thermoproteota</taxon>
        <taxon>Thermoprotei</taxon>
        <taxon>Thermoproteales</taxon>
        <taxon>Thermoproteaceae</taxon>
        <taxon>Caldivirga</taxon>
    </lineage>
</organism>
<evidence type="ECO:0000313" key="2">
    <source>
        <dbReference type="EMBL" id="ABW01594.1"/>
    </source>
</evidence>
<name>A8MCT8_CALMQ</name>
<sequence>MDVRILYVGIILLVAALAVTSLGYYTLLQKYNNLQQLVNGKKPVIQDIIDNYTIAGILNASEVKVFIQIKASNNYSAINEYSFITAPIRLVGNIEILSFKSPLYAENRYYEFLLDSSYFNYVVSGYYNGWNYTLLLNATEPINNVSRLFRYGALVAYGGNEVFYISINALSPTGLYNFNASIFLQILGAELAYHHIYHLKTTGDPAQVHH</sequence>
<dbReference type="Proteomes" id="UP000001137">
    <property type="component" value="Chromosome"/>
</dbReference>
<keyword evidence="1" id="KW-1133">Transmembrane helix</keyword>
<dbReference type="RefSeq" id="WP_012185813.1">
    <property type="nucleotide sequence ID" value="NC_009954.1"/>
</dbReference>
<keyword evidence="1" id="KW-0812">Transmembrane</keyword>
<evidence type="ECO:0000313" key="3">
    <source>
        <dbReference type="Proteomes" id="UP000001137"/>
    </source>
</evidence>